<gene>
    <name evidence="2" type="ORF">ABEG18_01565</name>
</gene>
<dbReference type="EMBL" id="CP157484">
    <property type="protein sequence ID" value="XBO39502.1"/>
    <property type="molecule type" value="Genomic_DNA"/>
</dbReference>
<accession>A0AAU7JGF6</accession>
<sequence>MPWLLEYAAGALCVVLVLSDIFRTVLLPRPTHRALRLGPILGRSVGPLWRGLAGRMRSPRARQTLRASLAPLLLVASILIWVAVLILGYAAMLHARSFDMQPPPGFGDALFHAGSAFTTIGFTSVGISGPSRVTVVLAGMTGLAGVTILATFILSVQSSLQDREVRVIQIGVITRAPPTGVALLVGIGRNDSHDRLAVVFRTWNDWAADVLQSHRANPILMHFRSAEEDCEWLAALGAVLDAASIVLAVADEDRMNAASSAAREFLLTGTHVLRQLAAIFRVEGGLDAAEPGSSRRCEARELDSVRDALAKADYAVAAGPEALDRLNRLRSAYLDDLCALAERFDIRIERDIAARGAGRGGPLQAGSGFDPAG</sequence>
<organism evidence="2">
    <name type="scientific">Alsobacter sp. KACC 23698</name>
    <dbReference type="NCBI Taxonomy" id="3149229"/>
    <lineage>
        <taxon>Bacteria</taxon>
        <taxon>Pseudomonadati</taxon>
        <taxon>Pseudomonadota</taxon>
        <taxon>Alphaproteobacteria</taxon>
        <taxon>Hyphomicrobiales</taxon>
        <taxon>Alsobacteraceae</taxon>
        <taxon>Alsobacter</taxon>
    </lineage>
</organism>
<dbReference type="SUPFAM" id="SSF81324">
    <property type="entry name" value="Voltage-gated potassium channels"/>
    <property type="match status" value="1"/>
</dbReference>
<keyword evidence="1" id="KW-0472">Membrane</keyword>
<feature type="transmembrane region" description="Helical" evidence="1">
    <location>
        <begin position="135"/>
        <end position="156"/>
    </location>
</feature>
<feature type="transmembrane region" description="Helical" evidence="1">
    <location>
        <begin position="109"/>
        <end position="128"/>
    </location>
</feature>
<keyword evidence="1" id="KW-1133">Transmembrane helix</keyword>
<feature type="transmembrane region" description="Helical" evidence="1">
    <location>
        <begin position="6"/>
        <end position="26"/>
    </location>
</feature>
<feature type="transmembrane region" description="Helical" evidence="1">
    <location>
        <begin position="65"/>
        <end position="89"/>
    </location>
</feature>
<dbReference type="AlphaFoldDB" id="A0AAU7JGF6"/>
<evidence type="ECO:0000313" key="2">
    <source>
        <dbReference type="EMBL" id="XBO39502.1"/>
    </source>
</evidence>
<dbReference type="RefSeq" id="WP_406856347.1">
    <property type="nucleotide sequence ID" value="NZ_CP157484.1"/>
</dbReference>
<keyword evidence="1" id="KW-0812">Transmembrane</keyword>
<evidence type="ECO:0000256" key="1">
    <source>
        <dbReference type="SAM" id="Phobius"/>
    </source>
</evidence>
<proteinExistence type="predicted"/>
<reference evidence="2" key="1">
    <citation type="submission" date="2024-05" db="EMBL/GenBank/DDBJ databases">
        <authorList>
            <person name="Kim S."/>
            <person name="Heo J."/>
            <person name="Choi H."/>
            <person name="Choi Y."/>
            <person name="Kwon S.-W."/>
            <person name="Kim Y."/>
        </authorList>
    </citation>
    <scope>NUCLEOTIDE SEQUENCE</scope>
    <source>
        <strain evidence="2">KACC 23698</strain>
    </source>
</reference>
<dbReference type="Gene3D" id="1.10.287.70">
    <property type="match status" value="1"/>
</dbReference>
<name>A0AAU7JGF6_9HYPH</name>
<protein>
    <recommendedName>
        <fullName evidence="3">Two pore domain potassium channel family protein</fullName>
    </recommendedName>
</protein>
<evidence type="ECO:0008006" key="3">
    <source>
        <dbReference type="Google" id="ProtNLM"/>
    </source>
</evidence>